<name>A0ABT8TI52_9GAMM</name>
<reference evidence="1" key="1">
    <citation type="submission" date="2023-07" db="EMBL/GenBank/DDBJ databases">
        <title>Gilvimarinus algae sp. nov., isolated from the surface of Kelp.</title>
        <authorList>
            <person name="Sun Y.Y."/>
            <person name="Gong Y."/>
            <person name="Du Z.J."/>
        </authorList>
    </citation>
    <scope>NUCLEOTIDE SEQUENCE</scope>
    <source>
        <strain evidence="1">SDUM040014</strain>
    </source>
</reference>
<comment type="caution">
    <text evidence="1">The sequence shown here is derived from an EMBL/GenBank/DDBJ whole genome shotgun (WGS) entry which is preliminary data.</text>
</comment>
<dbReference type="Proteomes" id="UP001168380">
    <property type="component" value="Unassembled WGS sequence"/>
</dbReference>
<accession>A0ABT8TI52</accession>
<dbReference type="RefSeq" id="WP_302714756.1">
    <property type="nucleotide sequence ID" value="NZ_JAULRT010000062.1"/>
</dbReference>
<keyword evidence="2" id="KW-1185">Reference proteome</keyword>
<dbReference type="EMBL" id="JAULRT010000062">
    <property type="protein sequence ID" value="MDO3383763.1"/>
    <property type="molecule type" value="Genomic_DNA"/>
</dbReference>
<organism evidence="1 2">
    <name type="scientific">Gilvimarinus algae</name>
    <dbReference type="NCBI Taxonomy" id="3058037"/>
    <lineage>
        <taxon>Bacteria</taxon>
        <taxon>Pseudomonadati</taxon>
        <taxon>Pseudomonadota</taxon>
        <taxon>Gammaproteobacteria</taxon>
        <taxon>Cellvibrionales</taxon>
        <taxon>Cellvibrionaceae</taxon>
        <taxon>Gilvimarinus</taxon>
    </lineage>
</organism>
<sequence length="278" mass="31929">MNKKEKFPARLHVLISRDSEQAIIIRRGPSKATCILLWNRKRNTFKVSQWLKGRIYERRSDISPSGDHWIYFAMNGKWGSEAKGAWTAVARTPWLKAISLYAKGDCWNGGGLFLNDGSFWLNGDCFHEVLFTSNEVTKVDQHSPKGRYGGECPSVYYNRLQRDGWTLTDLGQKASLDSETIFEKSLDQHWVLRKICHEQVGSAKGKGCYWDEHVLNSGNGGMFSKPNWEWAEWVDGSIVYAESGCLYRVVIIDPNQFGEPKLLHDFNEYEFEDVEAPY</sequence>
<gene>
    <name evidence="1" type="ORF">QWI16_16390</name>
</gene>
<proteinExistence type="predicted"/>
<protein>
    <submittedName>
        <fullName evidence="1">Uncharacterized protein</fullName>
    </submittedName>
</protein>
<evidence type="ECO:0000313" key="2">
    <source>
        <dbReference type="Proteomes" id="UP001168380"/>
    </source>
</evidence>
<evidence type="ECO:0000313" key="1">
    <source>
        <dbReference type="EMBL" id="MDO3383763.1"/>
    </source>
</evidence>